<reference evidence="1" key="1">
    <citation type="submission" date="2020-11" db="EMBL/GenBank/DDBJ databases">
        <authorList>
            <consortium name="DOE Joint Genome Institute"/>
            <person name="Ahrendt S."/>
            <person name="Riley R."/>
            <person name="Andreopoulos W."/>
            <person name="Labutti K."/>
            <person name="Pangilinan J."/>
            <person name="Ruiz-Duenas F.J."/>
            <person name="Barrasa J.M."/>
            <person name="Sanchez-Garcia M."/>
            <person name="Camarero S."/>
            <person name="Miyauchi S."/>
            <person name="Serrano A."/>
            <person name="Linde D."/>
            <person name="Babiker R."/>
            <person name="Drula E."/>
            <person name="Ayuso-Fernandez I."/>
            <person name="Pacheco R."/>
            <person name="Padilla G."/>
            <person name="Ferreira P."/>
            <person name="Barriuso J."/>
            <person name="Kellner H."/>
            <person name="Castanera R."/>
            <person name="Alfaro M."/>
            <person name="Ramirez L."/>
            <person name="Pisabarro A.G."/>
            <person name="Kuo A."/>
            <person name="Tritt A."/>
            <person name="Lipzen A."/>
            <person name="He G."/>
            <person name="Yan M."/>
            <person name="Ng V."/>
            <person name="Cullen D."/>
            <person name="Martin F."/>
            <person name="Rosso M.-N."/>
            <person name="Henrissat B."/>
            <person name="Hibbett D."/>
            <person name="Martinez A.T."/>
            <person name="Grigoriev I.V."/>
        </authorList>
    </citation>
    <scope>NUCLEOTIDE SEQUENCE</scope>
    <source>
        <strain evidence="1">CBS 506.95</strain>
    </source>
</reference>
<dbReference type="EMBL" id="MU157885">
    <property type="protein sequence ID" value="KAF9525341.1"/>
    <property type="molecule type" value="Genomic_DNA"/>
</dbReference>
<keyword evidence="2" id="KW-1185">Reference proteome</keyword>
<sequence length="70" mass="7930">MDALSHEWQQNTAYNTGDRVAFKIRDCPGVAAFECTNTHVSAINNQACDPELNGNAYWRHYPRGFPRKSS</sequence>
<dbReference type="AlphaFoldDB" id="A0A9P6E9P7"/>
<accession>A0A9P6E9P7</accession>
<dbReference type="OrthoDB" id="2876896at2759"/>
<evidence type="ECO:0000313" key="1">
    <source>
        <dbReference type="EMBL" id="KAF9525341.1"/>
    </source>
</evidence>
<evidence type="ECO:0000313" key="2">
    <source>
        <dbReference type="Proteomes" id="UP000807306"/>
    </source>
</evidence>
<protein>
    <submittedName>
        <fullName evidence="1">Uncharacterized protein</fullName>
    </submittedName>
</protein>
<name>A0A9P6E9P7_9AGAR</name>
<gene>
    <name evidence="1" type="ORF">CPB83DRAFT_772293</name>
</gene>
<comment type="caution">
    <text evidence="1">The sequence shown here is derived from an EMBL/GenBank/DDBJ whole genome shotgun (WGS) entry which is preliminary data.</text>
</comment>
<dbReference type="Proteomes" id="UP000807306">
    <property type="component" value="Unassembled WGS sequence"/>
</dbReference>
<proteinExistence type="predicted"/>
<organism evidence="1 2">
    <name type="scientific">Crepidotus variabilis</name>
    <dbReference type="NCBI Taxonomy" id="179855"/>
    <lineage>
        <taxon>Eukaryota</taxon>
        <taxon>Fungi</taxon>
        <taxon>Dikarya</taxon>
        <taxon>Basidiomycota</taxon>
        <taxon>Agaricomycotina</taxon>
        <taxon>Agaricomycetes</taxon>
        <taxon>Agaricomycetidae</taxon>
        <taxon>Agaricales</taxon>
        <taxon>Agaricineae</taxon>
        <taxon>Crepidotaceae</taxon>
        <taxon>Crepidotus</taxon>
    </lineage>
</organism>